<dbReference type="Gene3D" id="3.30.750.170">
    <property type="match status" value="1"/>
</dbReference>
<dbReference type="InterPro" id="IPR029045">
    <property type="entry name" value="ClpP/crotonase-like_dom_sf"/>
</dbReference>
<accession>A0A7Z2NVW0</accession>
<dbReference type="SMART" id="SM00245">
    <property type="entry name" value="TSPc"/>
    <property type="match status" value="1"/>
</dbReference>
<sequence>MTARSPRPPIARTLVSALALLLSACGGGGGAGGQSGGQTGGGQVGGGTPLPPPVAANCSLSDRQAWARSVIDEWYLYPETVPGTLSPAGFTSVQAYIDALTATARAQGRDRFFTFVTSIAEENAFFAQGTTAGFGIRLQSDPVARRVTIIEAYEGAPALAAGLDRGDRIEAIGTGPTSLTPVEDLFARGGAAAITDALGPNTAGLARTLRVSGPTGTRTVSVTKASFDIPPVSSRYGVQILSDGGRQVGYLNLRTFISSADAPLRQAFARFRAAGVTDLVIDLRYNGGGLLSIAELFGDLLGRNRFAADVFGQTVYRPEKAANNRTRRFQTVAESVAPTRIAFITTGSSASASEVVINAMIPYLGANMALVGANSFGKPVGQIALDRAACDDRLRVLAFSTRNAAGSDNYFSGLAGVVPNSCQAADDTALPLGDRNEASLRAALDFIAGRPCTPIPTGQQARSLGTTRTAPEPLLPANPSAAQLELPGLF</sequence>
<evidence type="ECO:0000256" key="2">
    <source>
        <dbReference type="SAM" id="SignalP"/>
    </source>
</evidence>
<evidence type="ECO:0000259" key="3">
    <source>
        <dbReference type="SMART" id="SM00245"/>
    </source>
</evidence>
<feature type="compositionally biased region" description="Polar residues" evidence="1">
    <location>
        <begin position="457"/>
        <end position="469"/>
    </location>
</feature>
<dbReference type="PANTHER" id="PTHR32060:SF30">
    <property type="entry name" value="CARBOXY-TERMINAL PROCESSING PROTEASE CTPA"/>
    <property type="match status" value="1"/>
</dbReference>
<dbReference type="GO" id="GO:0007165">
    <property type="term" value="P:signal transduction"/>
    <property type="evidence" value="ECO:0007669"/>
    <property type="project" value="TreeGrafter"/>
</dbReference>
<keyword evidence="5" id="KW-1185">Reference proteome</keyword>
<feature type="domain" description="Tail specific protease" evidence="3">
    <location>
        <begin position="215"/>
        <end position="424"/>
    </location>
</feature>
<dbReference type="GO" id="GO:0008236">
    <property type="term" value="F:serine-type peptidase activity"/>
    <property type="evidence" value="ECO:0007669"/>
    <property type="project" value="InterPro"/>
</dbReference>
<dbReference type="PANTHER" id="PTHR32060">
    <property type="entry name" value="TAIL-SPECIFIC PROTEASE"/>
    <property type="match status" value="1"/>
</dbReference>
<organism evidence="4 5">
    <name type="scientific">Sphingomonas changnyeongensis</name>
    <dbReference type="NCBI Taxonomy" id="2698679"/>
    <lineage>
        <taxon>Bacteria</taxon>
        <taxon>Pseudomonadati</taxon>
        <taxon>Pseudomonadota</taxon>
        <taxon>Alphaproteobacteria</taxon>
        <taxon>Sphingomonadales</taxon>
        <taxon>Sphingomonadaceae</taxon>
        <taxon>Sphingomonas</taxon>
    </lineage>
</organism>
<dbReference type="GO" id="GO:0006508">
    <property type="term" value="P:proteolysis"/>
    <property type="evidence" value="ECO:0007669"/>
    <property type="project" value="InterPro"/>
</dbReference>
<reference evidence="4 5" key="1">
    <citation type="submission" date="2020-01" db="EMBL/GenBank/DDBJ databases">
        <title>Sphingomonas sp. C33 whole genome sequece.</title>
        <authorList>
            <person name="Park C."/>
        </authorList>
    </citation>
    <scope>NUCLEOTIDE SEQUENCE [LARGE SCALE GENOMIC DNA]</scope>
    <source>
        <strain evidence="4 5">C33</strain>
    </source>
</reference>
<protein>
    <submittedName>
        <fullName evidence="4">Peptidase S41</fullName>
    </submittedName>
</protein>
<dbReference type="AlphaFoldDB" id="A0A7Z2NVW0"/>
<dbReference type="KEGG" id="schy:GVO57_04390"/>
<evidence type="ECO:0000256" key="1">
    <source>
        <dbReference type="SAM" id="MobiDB-lite"/>
    </source>
</evidence>
<dbReference type="PROSITE" id="PS51257">
    <property type="entry name" value="PROKAR_LIPOPROTEIN"/>
    <property type="match status" value="1"/>
</dbReference>
<dbReference type="Proteomes" id="UP000464468">
    <property type="component" value="Chromosome"/>
</dbReference>
<feature type="region of interest" description="Disordered" evidence="1">
    <location>
        <begin position="31"/>
        <end position="52"/>
    </location>
</feature>
<proteinExistence type="predicted"/>
<feature type="compositionally biased region" description="Gly residues" evidence="1">
    <location>
        <begin position="31"/>
        <end position="48"/>
    </location>
</feature>
<dbReference type="EMBL" id="CP047895">
    <property type="protein sequence ID" value="QHL90214.1"/>
    <property type="molecule type" value="Genomic_DNA"/>
</dbReference>
<evidence type="ECO:0000313" key="5">
    <source>
        <dbReference type="Proteomes" id="UP000464468"/>
    </source>
</evidence>
<feature type="signal peptide" evidence="2">
    <location>
        <begin position="1"/>
        <end position="31"/>
    </location>
</feature>
<gene>
    <name evidence="4" type="ORF">GVO57_04390</name>
</gene>
<dbReference type="Pfam" id="PF03572">
    <property type="entry name" value="Peptidase_S41"/>
    <property type="match status" value="1"/>
</dbReference>
<dbReference type="SUPFAM" id="SSF52096">
    <property type="entry name" value="ClpP/crotonase"/>
    <property type="match status" value="1"/>
</dbReference>
<name>A0A7Z2NVW0_9SPHN</name>
<dbReference type="Gene3D" id="3.90.226.10">
    <property type="entry name" value="2-enoyl-CoA Hydratase, Chain A, domain 1"/>
    <property type="match status" value="1"/>
</dbReference>
<dbReference type="GO" id="GO:0004175">
    <property type="term" value="F:endopeptidase activity"/>
    <property type="evidence" value="ECO:0007669"/>
    <property type="project" value="TreeGrafter"/>
</dbReference>
<dbReference type="InterPro" id="IPR036034">
    <property type="entry name" value="PDZ_sf"/>
</dbReference>
<dbReference type="RefSeq" id="WP_160592142.1">
    <property type="nucleotide sequence ID" value="NZ_CP047895.1"/>
</dbReference>
<feature type="region of interest" description="Disordered" evidence="1">
    <location>
        <begin position="457"/>
        <end position="479"/>
    </location>
</feature>
<keyword evidence="2" id="KW-0732">Signal</keyword>
<dbReference type="InterPro" id="IPR005151">
    <property type="entry name" value="Tail-specific_protease"/>
</dbReference>
<dbReference type="CDD" id="cd07561">
    <property type="entry name" value="Peptidase_S41_CPP_like"/>
    <property type="match status" value="1"/>
</dbReference>
<dbReference type="GO" id="GO:0030288">
    <property type="term" value="C:outer membrane-bounded periplasmic space"/>
    <property type="evidence" value="ECO:0007669"/>
    <property type="project" value="TreeGrafter"/>
</dbReference>
<dbReference type="Gene3D" id="2.30.42.10">
    <property type="match status" value="1"/>
</dbReference>
<feature type="chain" id="PRO_5031268443" evidence="2">
    <location>
        <begin position="32"/>
        <end position="490"/>
    </location>
</feature>
<evidence type="ECO:0000313" key="4">
    <source>
        <dbReference type="EMBL" id="QHL90214.1"/>
    </source>
</evidence>